<protein>
    <recommendedName>
        <fullName evidence="2">Pyridoxamine 5'-phosphate oxidase N-terminal domain-containing protein</fullName>
    </recommendedName>
</protein>
<dbReference type="PANTHER" id="PTHR39336:SF3">
    <property type="entry name" value="PYRIDOXAMINE PHOSPHATE OXIDASE"/>
    <property type="match status" value="1"/>
</dbReference>
<dbReference type="HOGENOM" id="CLU_054794_2_1_1"/>
<name>A0A0C3C3N7_HEBCY</name>
<evidence type="ECO:0000313" key="3">
    <source>
        <dbReference type="EMBL" id="KIM43510.1"/>
    </source>
</evidence>
<evidence type="ECO:0000259" key="2">
    <source>
        <dbReference type="Pfam" id="PF01243"/>
    </source>
</evidence>
<feature type="transmembrane region" description="Helical" evidence="1">
    <location>
        <begin position="244"/>
        <end position="266"/>
    </location>
</feature>
<evidence type="ECO:0000313" key="4">
    <source>
        <dbReference type="Proteomes" id="UP000053424"/>
    </source>
</evidence>
<evidence type="ECO:0000256" key="1">
    <source>
        <dbReference type="SAM" id="Phobius"/>
    </source>
</evidence>
<organism evidence="3 4">
    <name type="scientific">Hebeloma cylindrosporum</name>
    <dbReference type="NCBI Taxonomy" id="76867"/>
    <lineage>
        <taxon>Eukaryota</taxon>
        <taxon>Fungi</taxon>
        <taxon>Dikarya</taxon>
        <taxon>Basidiomycota</taxon>
        <taxon>Agaricomycotina</taxon>
        <taxon>Agaricomycetes</taxon>
        <taxon>Agaricomycetidae</taxon>
        <taxon>Agaricales</taxon>
        <taxon>Agaricineae</taxon>
        <taxon>Hymenogastraceae</taxon>
        <taxon>Hebeloma</taxon>
    </lineage>
</organism>
<dbReference type="STRING" id="686832.A0A0C3C3N7"/>
<dbReference type="AlphaFoldDB" id="A0A0C3C3N7"/>
<keyword evidence="1" id="KW-1133">Transmembrane helix</keyword>
<dbReference type="Pfam" id="PF01243">
    <property type="entry name" value="PNPOx_N"/>
    <property type="match status" value="1"/>
</dbReference>
<dbReference type="Proteomes" id="UP000053424">
    <property type="component" value="Unassembled WGS sequence"/>
</dbReference>
<feature type="domain" description="Pyridoxamine 5'-phosphate oxidase N-terminal" evidence="2">
    <location>
        <begin position="15"/>
        <end position="136"/>
    </location>
</feature>
<dbReference type="InterPro" id="IPR012349">
    <property type="entry name" value="Split_barrel_FMN-bd"/>
</dbReference>
<reference evidence="3 4" key="1">
    <citation type="submission" date="2014-04" db="EMBL/GenBank/DDBJ databases">
        <authorList>
            <consortium name="DOE Joint Genome Institute"/>
            <person name="Kuo A."/>
            <person name="Gay G."/>
            <person name="Dore J."/>
            <person name="Kohler A."/>
            <person name="Nagy L.G."/>
            <person name="Floudas D."/>
            <person name="Copeland A."/>
            <person name="Barry K.W."/>
            <person name="Cichocki N."/>
            <person name="Veneault-Fourrey C."/>
            <person name="LaButti K."/>
            <person name="Lindquist E.A."/>
            <person name="Lipzen A."/>
            <person name="Lundell T."/>
            <person name="Morin E."/>
            <person name="Murat C."/>
            <person name="Sun H."/>
            <person name="Tunlid A."/>
            <person name="Henrissat B."/>
            <person name="Grigoriev I.V."/>
            <person name="Hibbett D.S."/>
            <person name="Martin F."/>
            <person name="Nordberg H.P."/>
            <person name="Cantor M.N."/>
            <person name="Hua S.X."/>
        </authorList>
    </citation>
    <scope>NUCLEOTIDE SEQUENCE [LARGE SCALE GENOMIC DNA]</scope>
    <source>
        <strain evidence="4">h7</strain>
    </source>
</reference>
<dbReference type="EMBL" id="KN831775">
    <property type="protein sequence ID" value="KIM43510.1"/>
    <property type="molecule type" value="Genomic_DNA"/>
</dbReference>
<dbReference type="SUPFAM" id="SSF50475">
    <property type="entry name" value="FMN-binding split barrel"/>
    <property type="match status" value="1"/>
</dbReference>
<dbReference type="Gene3D" id="2.30.110.10">
    <property type="entry name" value="Electron Transport, Fmn-binding Protein, Chain A"/>
    <property type="match status" value="1"/>
</dbReference>
<dbReference type="OrthoDB" id="539398at2759"/>
<keyword evidence="1" id="KW-0812">Transmembrane</keyword>
<sequence>MVQFYDEIPAFVIPWIQQQKMFWVATAPLSQSGHVNLSPKGFEGTFHIMDQKTVWYEDMSGSALFPQGIETVSHVRENGRLTIMFCAFEGPPRIVRLFGTGIVHEFDTPEYNALIPLNKRQPGSRSVIMLHVHKASSSCGYSIPFYTFKSHRMRLHIMAAQKEGEDIKAETANGAQPLPEKGLKWYWKTKNTSSIDGLPGLQNAFCSTKIFDEKNVKKDWGKDDERLSTGPKWEGRRWLDPKMIMGFILGVVVSALWMNLVGSVGLKLKSW</sequence>
<accession>A0A0C3C3N7</accession>
<proteinExistence type="predicted"/>
<reference evidence="4" key="2">
    <citation type="submission" date="2015-01" db="EMBL/GenBank/DDBJ databases">
        <title>Evolutionary Origins and Diversification of the Mycorrhizal Mutualists.</title>
        <authorList>
            <consortium name="DOE Joint Genome Institute"/>
            <consortium name="Mycorrhizal Genomics Consortium"/>
            <person name="Kohler A."/>
            <person name="Kuo A."/>
            <person name="Nagy L.G."/>
            <person name="Floudas D."/>
            <person name="Copeland A."/>
            <person name="Barry K.W."/>
            <person name="Cichocki N."/>
            <person name="Veneault-Fourrey C."/>
            <person name="LaButti K."/>
            <person name="Lindquist E.A."/>
            <person name="Lipzen A."/>
            <person name="Lundell T."/>
            <person name="Morin E."/>
            <person name="Murat C."/>
            <person name="Riley R."/>
            <person name="Ohm R."/>
            <person name="Sun H."/>
            <person name="Tunlid A."/>
            <person name="Henrissat B."/>
            <person name="Grigoriev I.V."/>
            <person name="Hibbett D.S."/>
            <person name="Martin F."/>
        </authorList>
    </citation>
    <scope>NUCLEOTIDE SEQUENCE [LARGE SCALE GENOMIC DNA]</scope>
    <source>
        <strain evidence="4">h7</strain>
    </source>
</reference>
<keyword evidence="4" id="KW-1185">Reference proteome</keyword>
<keyword evidence="1" id="KW-0472">Membrane</keyword>
<dbReference type="PANTHER" id="PTHR39336">
    <property type="entry name" value="PYRIDOXAMINE PHOSPHATE OXIDASE FAMILY PROTEIN (AFU_ORTHOLOGUE AFUA_6G11440)"/>
    <property type="match status" value="1"/>
</dbReference>
<gene>
    <name evidence="3" type="ORF">M413DRAFT_9549</name>
</gene>
<dbReference type="InterPro" id="IPR011576">
    <property type="entry name" value="Pyridox_Oxase_N"/>
</dbReference>